<name>A0ABP8RKY3_9PSEU</name>
<evidence type="ECO:0008006" key="4">
    <source>
        <dbReference type="Google" id="ProtNLM"/>
    </source>
</evidence>
<reference evidence="3" key="1">
    <citation type="journal article" date="2019" name="Int. J. Syst. Evol. Microbiol.">
        <title>The Global Catalogue of Microorganisms (GCM) 10K type strain sequencing project: providing services to taxonomists for standard genome sequencing and annotation.</title>
        <authorList>
            <consortium name="The Broad Institute Genomics Platform"/>
            <consortium name="The Broad Institute Genome Sequencing Center for Infectious Disease"/>
            <person name="Wu L."/>
            <person name="Ma J."/>
        </authorList>
    </citation>
    <scope>NUCLEOTIDE SEQUENCE [LARGE SCALE GENOMIC DNA]</scope>
    <source>
        <strain evidence="3">JCM 17906</strain>
    </source>
</reference>
<evidence type="ECO:0000313" key="3">
    <source>
        <dbReference type="Proteomes" id="UP001501598"/>
    </source>
</evidence>
<comment type="caution">
    <text evidence="2">The sequence shown here is derived from an EMBL/GenBank/DDBJ whole genome shotgun (WGS) entry which is preliminary data.</text>
</comment>
<dbReference type="Proteomes" id="UP001501598">
    <property type="component" value="Unassembled WGS sequence"/>
</dbReference>
<feature type="region of interest" description="Disordered" evidence="1">
    <location>
        <begin position="1"/>
        <end position="21"/>
    </location>
</feature>
<sequence>MRPDHPSPLRATGPGPAVSAPVTSALVTSAPGGSEPVWVEPVAPGPVGPVDSEPVVRRGIGPEDLDTDADGVPDTVAVVEGPDLVLHTDLDGDGLADRTLRLGPATLAPREVHWWAPWTWFGDD</sequence>
<gene>
    <name evidence="2" type="ORF">GCM10023175_16010</name>
</gene>
<keyword evidence="3" id="KW-1185">Reference proteome</keyword>
<accession>A0ABP8RKY3</accession>
<evidence type="ECO:0000313" key="2">
    <source>
        <dbReference type="EMBL" id="GAA4541703.1"/>
    </source>
</evidence>
<protein>
    <recommendedName>
        <fullName evidence="4">VCBS repeat protein</fullName>
    </recommendedName>
</protein>
<proteinExistence type="predicted"/>
<evidence type="ECO:0000256" key="1">
    <source>
        <dbReference type="SAM" id="MobiDB-lite"/>
    </source>
</evidence>
<organism evidence="2 3">
    <name type="scientific">Pseudonocardia xishanensis</name>
    <dbReference type="NCBI Taxonomy" id="630995"/>
    <lineage>
        <taxon>Bacteria</taxon>
        <taxon>Bacillati</taxon>
        <taxon>Actinomycetota</taxon>
        <taxon>Actinomycetes</taxon>
        <taxon>Pseudonocardiales</taxon>
        <taxon>Pseudonocardiaceae</taxon>
        <taxon>Pseudonocardia</taxon>
    </lineage>
</organism>
<dbReference type="EMBL" id="BAABGT010000024">
    <property type="protein sequence ID" value="GAA4541703.1"/>
    <property type="molecule type" value="Genomic_DNA"/>
</dbReference>